<gene>
    <name evidence="1" type="ORF">RGR602_PC00792</name>
</gene>
<organism evidence="1 2">
    <name type="scientific">Rhizobium gallicum bv. gallicum R602sp</name>
    <dbReference type="NCBI Taxonomy" id="1041138"/>
    <lineage>
        <taxon>Bacteria</taxon>
        <taxon>Pseudomonadati</taxon>
        <taxon>Pseudomonadota</taxon>
        <taxon>Alphaproteobacteria</taxon>
        <taxon>Hyphomicrobiales</taxon>
        <taxon>Rhizobiaceae</taxon>
        <taxon>Rhizobium/Agrobacterium group</taxon>
        <taxon>Rhizobium</taxon>
    </lineage>
</organism>
<keyword evidence="2" id="KW-1185">Reference proteome</keyword>
<keyword evidence="1" id="KW-0614">Plasmid</keyword>
<dbReference type="KEGG" id="rga:RGR602_PC00792"/>
<dbReference type="Proteomes" id="UP000031368">
    <property type="component" value="Plasmid pRgalR602c"/>
</dbReference>
<dbReference type="EMBL" id="CP006880">
    <property type="protein sequence ID" value="AJD44827.1"/>
    <property type="molecule type" value="Genomic_DNA"/>
</dbReference>
<sequence>MPYYPIFHKIIVVGGQTTAVVMWLSRSPRSRSAAAWAFLRDEVLADFVEQSLNAELRSQPFFLKMLRGCRPMPADRKHDRPARGGSAMKRLSAEDLRAFSCVSTSSGLPET</sequence>
<reference evidence="1 2" key="1">
    <citation type="submission" date="2013-11" db="EMBL/GenBank/DDBJ databases">
        <title>Complete genome sequence of Rhizobium gallicum bv. gallicum R602.</title>
        <authorList>
            <person name="Bustos P."/>
            <person name="Santamaria R.I."/>
            <person name="Lozano L."/>
            <person name="Acosta J.L."/>
            <person name="Ormeno-Orrillo E."/>
            <person name="Rogel M.A."/>
            <person name="Romero D."/>
            <person name="Cevallos M.A."/>
            <person name="Martinez-Romero E."/>
            <person name="Gonzalez V."/>
        </authorList>
    </citation>
    <scope>NUCLEOTIDE SEQUENCE [LARGE SCALE GENOMIC DNA]</scope>
    <source>
        <strain evidence="1 2">R602</strain>
        <plasmid evidence="1 2">pRgalR602c</plasmid>
    </source>
</reference>
<proteinExistence type="predicted"/>
<protein>
    <submittedName>
        <fullName evidence="1">Uncharacterized protein</fullName>
    </submittedName>
</protein>
<evidence type="ECO:0000313" key="1">
    <source>
        <dbReference type="EMBL" id="AJD44827.1"/>
    </source>
</evidence>
<accession>A0A0B4XE99</accession>
<dbReference type="HOGENOM" id="CLU_2156312_0_0_5"/>
<geneLocation type="plasmid" evidence="1 2">
    <name>pRgalR602c</name>
</geneLocation>
<dbReference type="AlphaFoldDB" id="A0A0B4XE99"/>
<evidence type="ECO:0000313" key="2">
    <source>
        <dbReference type="Proteomes" id="UP000031368"/>
    </source>
</evidence>
<name>A0A0B4XE99_9HYPH</name>